<organism evidence="2 3">
    <name type="scientific">Erythroxylum novogranatense</name>
    <dbReference type="NCBI Taxonomy" id="1862640"/>
    <lineage>
        <taxon>Eukaryota</taxon>
        <taxon>Viridiplantae</taxon>
        <taxon>Streptophyta</taxon>
        <taxon>Embryophyta</taxon>
        <taxon>Tracheophyta</taxon>
        <taxon>Spermatophyta</taxon>
        <taxon>Magnoliopsida</taxon>
        <taxon>eudicotyledons</taxon>
        <taxon>Gunneridae</taxon>
        <taxon>Pentapetalae</taxon>
        <taxon>rosids</taxon>
        <taxon>fabids</taxon>
        <taxon>Malpighiales</taxon>
        <taxon>Erythroxylaceae</taxon>
        <taxon>Erythroxylum</taxon>
    </lineage>
</organism>
<comment type="caution">
    <text evidence="2">The sequence shown here is derived from an EMBL/GenBank/DDBJ whole genome shotgun (WGS) entry which is preliminary data.</text>
</comment>
<feature type="chain" id="PRO_5043372925" evidence="1">
    <location>
        <begin position="37"/>
        <end position="160"/>
    </location>
</feature>
<dbReference type="InterPro" id="IPR039923">
    <property type="entry name" value="Protodermal_1"/>
</dbReference>
<keyword evidence="1" id="KW-0732">Signal</keyword>
<reference evidence="2 3" key="1">
    <citation type="submission" date="2021-09" db="EMBL/GenBank/DDBJ databases">
        <title>Genomic insights and catalytic innovation underlie evolution of tropane alkaloids biosynthesis.</title>
        <authorList>
            <person name="Wang Y.-J."/>
            <person name="Tian T."/>
            <person name="Huang J.-P."/>
            <person name="Huang S.-X."/>
        </authorList>
    </citation>
    <scope>NUCLEOTIDE SEQUENCE [LARGE SCALE GENOMIC DNA]</scope>
    <source>
        <strain evidence="2">KIB-2018</strain>
        <tissue evidence="2">Leaf</tissue>
    </source>
</reference>
<sequence>MEATARRWRERSSVLNSPNMLIFFIVICFAPPAADALRPGFAFLRARGRCTPQFWSSRREAWPRMVPQTSTISKVFGSLIYERFGSDLTLLESTARNDEESNAFGGLLKQASAALLNSYAREGYPYSSWQVKRLFIEALVSEKSALTQAKHFSTANQACN</sequence>
<evidence type="ECO:0000313" key="3">
    <source>
        <dbReference type="Proteomes" id="UP001159364"/>
    </source>
</evidence>
<protein>
    <submittedName>
        <fullName evidence="2">Uncharacterized protein</fullName>
    </submittedName>
</protein>
<proteinExistence type="predicted"/>
<dbReference type="EMBL" id="JAIWQS010000012">
    <property type="protein sequence ID" value="KAJ8749077.1"/>
    <property type="molecule type" value="Genomic_DNA"/>
</dbReference>
<keyword evidence="3" id="KW-1185">Reference proteome</keyword>
<accession>A0AAV8SA37</accession>
<evidence type="ECO:0000313" key="2">
    <source>
        <dbReference type="EMBL" id="KAJ8749077.1"/>
    </source>
</evidence>
<dbReference type="PANTHER" id="PTHR33210:SF16">
    <property type="entry name" value="OS04G0517000 PROTEIN"/>
    <property type="match status" value="1"/>
</dbReference>
<evidence type="ECO:0000256" key="1">
    <source>
        <dbReference type="SAM" id="SignalP"/>
    </source>
</evidence>
<dbReference type="Proteomes" id="UP001159364">
    <property type="component" value="Linkage Group LG12"/>
</dbReference>
<name>A0AAV8SA37_9ROSI</name>
<dbReference type="PANTHER" id="PTHR33210">
    <property type="entry name" value="PROTODERMAL FACTOR 1"/>
    <property type="match status" value="1"/>
</dbReference>
<feature type="signal peptide" evidence="1">
    <location>
        <begin position="1"/>
        <end position="36"/>
    </location>
</feature>
<gene>
    <name evidence="2" type="ORF">K2173_013684</name>
</gene>
<dbReference type="AlphaFoldDB" id="A0AAV8SA37"/>